<name>Q140L3_PARXL</name>
<feature type="transmembrane region" description="Helical" evidence="10">
    <location>
        <begin position="445"/>
        <end position="469"/>
    </location>
</feature>
<feature type="transmembrane region" description="Helical" evidence="10">
    <location>
        <begin position="78"/>
        <end position="97"/>
    </location>
</feature>
<feature type="transmembrane region" description="Helical" evidence="10">
    <location>
        <begin position="6"/>
        <end position="27"/>
    </location>
</feature>
<dbReference type="PROSITE" id="PS50283">
    <property type="entry name" value="NA_SOLUT_SYMP_3"/>
    <property type="match status" value="1"/>
</dbReference>
<evidence type="ECO:0000256" key="5">
    <source>
        <dbReference type="ARBA" id="ARBA00022692"/>
    </source>
</evidence>
<feature type="transmembrane region" description="Helical" evidence="10">
    <location>
        <begin position="383"/>
        <end position="402"/>
    </location>
</feature>
<feature type="transmembrane region" description="Helical" evidence="10">
    <location>
        <begin position="272"/>
        <end position="296"/>
    </location>
</feature>
<dbReference type="InterPro" id="IPR038377">
    <property type="entry name" value="Na/Glc_symporter_sf"/>
</dbReference>
<evidence type="ECO:0000256" key="4">
    <source>
        <dbReference type="ARBA" id="ARBA00022475"/>
    </source>
</evidence>
<dbReference type="InterPro" id="IPR050277">
    <property type="entry name" value="Sodium:Solute_Symporter"/>
</dbReference>
<keyword evidence="8 10" id="KW-0472">Membrane</keyword>
<evidence type="ECO:0000256" key="2">
    <source>
        <dbReference type="ARBA" id="ARBA00006434"/>
    </source>
</evidence>
<keyword evidence="12" id="KW-1185">Reference proteome</keyword>
<sequence length="523" mass="54164">MKGNGILTMAVFAGLVLCMLFIIARAARRTKTSADFLAAGRSISAAQNGLAIAGDFMSAGTFLGTTGLIYLYGFDGTLILVAALFGFLPLLLIAERLRNAGAFTLSELLSRRFHDQALRGVTALTSLAVSLLYLVAQLVGAGILLQALTGLPYALAVVITGILMTIYVAYGGMLGASWVMIVKAIILLIVGIAMSTAILALSGWNIGALMQLAANGHTKGLAYLKPGLLLSPSHPIDTLSFGLIYMLGTAGLPHVLIRFFTVKDGNAARRSLGWAVAVMGAFFLMIVVLGMGARAVLHGNDANAAAAVGGNLVAPILAGVLAGGNGTVGGALAMAFISGVCFLTILAVVSGLLISASGTVAHDLFAGIIWRNRPDVERLERRMARLSSVLVGIIATLFSIAVGTGFNITFLLGLAFLVAASANLPALVCTLFWRRFSRGGAFAGLAGGLVVSIAVILLSPMVMGTAALIPLKYPGIISMPLGFVLCWLGTLLRPDKDAETRYAVLRLHTEIGLGAQSDAVAGH</sequence>
<evidence type="ECO:0000256" key="10">
    <source>
        <dbReference type="SAM" id="Phobius"/>
    </source>
</evidence>
<gene>
    <name evidence="11" type="ORF">Bxe_A2738</name>
</gene>
<keyword evidence="4" id="KW-1003">Cell membrane</keyword>
<dbReference type="PANTHER" id="PTHR48086:SF6">
    <property type="entry name" value="CATION_ACETATE SYMPORTER ACTP"/>
    <property type="match status" value="1"/>
</dbReference>
<keyword evidence="6" id="KW-0769">Symport</keyword>
<dbReference type="PATRIC" id="fig|266265.5.peg.1755"/>
<dbReference type="EMBL" id="CP000270">
    <property type="protein sequence ID" value="ABE30226.1"/>
    <property type="molecule type" value="Genomic_DNA"/>
</dbReference>
<dbReference type="GO" id="GO:0015123">
    <property type="term" value="F:acetate transmembrane transporter activity"/>
    <property type="evidence" value="ECO:0007669"/>
    <property type="project" value="TreeGrafter"/>
</dbReference>
<protein>
    <submittedName>
        <fullName evidence="11">Sodium/solute symporter</fullName>
    </submittedName>
</protein>
<feature type="transmembrane region" description="Helical" evidence="10">
    <location>
        <begin position="182"/>
        <end position="204"/>
    </location>
</feature>
<dbReference type="InterPro" id="IPR001734">
    <property type="entry name" value="Na/solute_symporter"/>
</dbReference>
<dbReference type="eggNOG" id="COG4147">
    <property type="taxonomic scope" value="Bacteria"/>
</dbReference>
<accession>Q140L3</accession>
<keyword evidence="3" id="KW-0813">Transport</keyword>
<evidence type="ECO:0000256" key="9">
    <source>
        <dbReference type="RuleBase" id="RU362091"/>
    </source>
</evidence>
<evidence type="ECO:0000256" key="1">
    <source>
        <dbReference type="ARBA" id="ARBA00004651"/>
    </source>
</evidence>
<dbReference type="GO" id="GO:0005886">
    <property type="term" value="C:plasma membrane"/>
    <property type="evidence" value="ECO:0007669"/>
    <property type="project" value="UniProtKB-SubCell"/>
</dbReference>
<comment type="similarity">
    <text evidence="2 9">Belongs to the sodium:solute symporter (SSF) (TC 2.A.21) family.</text>
</comment>
<dbReference type="GO" id="GO:0015293">
    <property type="term" value="F:symporter activity"/>
    <property type="evidence" value="ECO:0007669"/>
    <property type="project" value="UniProtKB-KW"/>
</dbReference>
<reference evidence="11 12" key="1">
    <citation type="journal article" date="2006" name="Proc. Natl. Acad. Sci. U.S.A.">
        <title>Burkholderia xenovorans LB400 harbors a multi-replicon, 9.73-Mbp genome shaped for versatility.</title>
        <authorList>
            <person name="Chain P.S."/>
            <person name="Denef V.J."/>
            <person name="Konstantinidis K.T."/>
            <person name="Vergez L.M."/>
            <person name="Agullo L."/>
            <person name="Reyes V.L."/>
            <person name="Hauser L."/>
            <person name="Cordova M."/>
            <person name="Gomez L."/>
            <person name="Gonzalez M."/>
            <person name="Land M."/>
            <person name="Lao V."/>
            <person name="Larimer F."/>
            <person name="LiPuma J.J."/>
            <person name="Mahenthiralingam E."/>
            <person name="Malfatti S.A."/>
            <person name="Marx C.J."/>
            <person name="Parnell J.J."/>
            <person name="Ramette A."/>
            <person name="Richardson P."/>
            <person name="Seeger M."/>
            <person name="Smith D."/>
            <person name="Spilker T."/>
            <person name="Sul W.J."/>
            <person name="Tsoi T.V."/>
            <person name="Ulrich L.E."/>
            <person name="Zhulin I.B."/>
            <person name="Tiedje J.M."/>
        </authorList>
    </citation>
    <scope>NUCLEOTIDE SEQUENCE [LARGE SCALE GENOMIC DNA]</scope>
    <source>
        <strain evidence="11 12">LB400</strain>
    </source>
</reference>
<dbReference type="Proteomes" id="UP000001817">
    <property type="component" value="Chromosome 1"/>
</dbReference>
<feature type="transmembrane region" description="Helical" evidence="10">
    <location>
        <begin position="151"/>
        <end position="170"/>
    </location>
</feature>
<dbReference type="CDD" id="cd11480">
    <property type="entry name" value="SLC5sbd_u4"/>
    <property type="match status" value="1"/>
</dbReference>
<feature type="transmembrane region" description="Helical" evidence="10">
    <location>
        <begin position="239"/>
        <end position="260"/>
    </location>
</feature>
<feature type="transmembrane region" description="Helical" evidence="10">
    <location>
        <begin position="475"/>
        <end position="492"/>
    </location>
</feature>
<comment type="subcellular location">
    <subcellularLocation>
        <location evidence="1">Cell membrane</location>
        <topology evidence="1">Multi-pass membrane protein</topology>
    </subcellularLocation>
</comment>
<keyword evidence="5 10" id="KW-0812">Transmembrane</keyword>
<evidence type="ECO:0000256" key="3">
    <source>
        <dbReference type="ARBA" id="ARBA00022448"/>
    </source>
</evidence>
<dbReference type="RefSeq" id="WP_011487925.1">
    <property type="nucleotide sequence ID" value="NC_007951.1"/>
</dbReference>
<evidence type="ECO:0000256" key="6">
    <source>
        <dbReference type="ARBA" id="ARBA00022847"/>
    </source>
</evidence>
<feature type="transmembrane region" description="Helical" evidence="10">
    <location>
        <begin position="48"/>
        <end position="72"/>
    </location>
</feature>
<evidence type="ECO:0000313" key="12">
    <source>
        <dbReference type="Proteomes" id="UP000001817"/>
    </source>
</evidence>
<feature type="transmembrane region" description="Helical" evidence="10">
    <location>
        <begin position="118"/>
        <end position="145"/>
    </location>
</feature>
<dbReference type="OrthoDB" id="9764416at2"/>
<dbReference type="PANTHER" id="PTHR48086">
    <property type="entry name" value="SODIUM/PROLINE SYMPORTER-RELATED"/>
    <property type="match status" value="1"/>
</dbReference>
<dbReference type="Pfam" id="PF00474">
    <property type="entry name" value="SSF"/>
    <property type="match status" value="1"/>
</dbReference>
<proteinExistence type="inferred from homology"/>
<dbReference type="STRING" id="266265.Bxe_A2738"/>
<dbReference type="KEGG" id="bxe:Bxe_A2738"/>
<dbReference type="KEGG" id="bxb:DR64_421"/>
<evidence type="ECO:0000256" key="8">
    <source>
        <dbReference type="ARBA" id="ARBA00023136"/>
    </source>
</evidence>
<evidence type="ECO:0000256" key="7">
    <source>
        <dbReference type="ARBA" id="ARBA00022989"/>
    </source>
</evidence>
<feature type="transmembrane region" description="Helical" evidence="10">
    <location>
        <begin position="328"/>
        <end position="346"/>
    </location>
</feature>
<dbReference type="AlphaFoldDB" id="Q140L3"/>
<feature type="transmembrane region" description="Helical" evidence="10">
    <location>
        <begin position="408"/>
        <end position="433"/>
    </location>
</feature>
<evidence type="ECO:0000313" key="11">
    <source>
        <dbReference type="EMBL" id="ABE30226.1"/>
    </source>
</evidence>
<organism evidence="11 12">
    <name type="scientific">Paraburkholderia xenovorans (strain LB400)</name>
    <dbReference type="NCBI Taxonomy" id="266265"/>
    <lineage>
        <taxon>Bacteria</taxon>
        <taxon>Pseudomonadati</taxon>
        <taxon>Pseudomonadota</taxon>
        <taxon>Betaproteobacteria</taxon>
        <taxon>Burkholderiales</taxon>
        <taxon>Burkholderiaceae</taxon>
        <taxon>Paraburkholderia</taxon>
    </lineage>
</organism>
<dbReference type="GO" id="GO:0006847">
    <property type="term" value="P:plasma membrane acetate transport"/>
    <property type="evidence" value="ECO:0007669"/>
    <property type="project" value="TreeGrafter"/>
</dbReference>
<keyword evidence="7 10" id="KW-1133">Transmembrane helix</keyword>
<dbReference type="Gene3D" id="1.20.1730.10">
    <property type="entry name" value="Sodium/glucose cotransporter"/>
    <property type="match status" value="1"/>
</dbReference>